<accession>B0D7A4</accession>
<dbReference type="HOGENOM" id="CLU_2210488_0_0_1"/>
<gene>
    <name evidence="1" type="ORF">LACBIDRAFT_326098</name>
</gene>
<proteinExistence type="predicted"/>
<sequence>MRMALFQAPRTFILAPKEDCPRCGRRHILVISQCKQWYSTGGPAVDLPQSLPTISYRGNGHTCCAPIRLDLPYCSAPSHPAPEMSPPDAVYLSLLPPPIPPGMSSPA</sequence>
<dbReference type="KEGG" id="lbc:LACBIDRAFT_326098"/>
<dbReference type="RefSeq" id="XP_001879968.1">
    <property type="nucleotide sequence ID" value="XM_001879933.1"/>
</dbReference>
<dbReference type="EMBL" id="DS547099">
    <property type="protein sequence ID" value="EDR09619.1"/>
    <property type="molecule type" value="Genomic_DNA"/>
</dbReference>
<keyword evidence="2" id="KW-1185">Reference proteome</keyword>
<name>B0D7A4_LACBS</name>
<reference evidence="1 2" key="1">
    <citation type="journal article" date="2008" name="Nature">
        <title>The genome of Laccaria bicolor provides insights into mycorrhizal symbiosis.</title>
        <authorList>
            <person name="Martin F."/>
            <person name="Aerts A."/>
            <person name="Ahren D."/>
            <person name="Brun A."/>
            <person name="Danchin E.G.J."/>
            <person name="Duchaussoy F."/>
            <person name="Gibon J."/>
            <person name="Kohler A."/>
            <person name="Lindquist E."/>
            <person name="Pereda V."/>
            <person name="Salamov A."/>
            <person name="Shapiro H.J."/>
            <person name="Wuyts J."/>
            <person name="Blaudez D."/>
            <person name="Buee M."/>
            <person name="Brokstein P."/>
            <person name="Canbaeck B."/>
            <person name="Cohen D."/>
            <person name="Courty P.E."/>
            <person name="Coutinho P.M."/>
            <person name="Delaruelle C."/>
            <person name="Detter J.C."/>
            <person name="Deveau A."/>
            <person name="DiFazio S."/>
            <person name="Duplessis S."/>
            <person name="Fraissinet-Tachet L."/>
            <person name="Lucic E."/>
            <person name="Frey-Klett P."/>
            <person name="Fourrey C."/>
            <person name="Feussner I."/>
            <person name="Gay G."/>
            <person name="Grimwood J."/>
            <person name="Hoegger P.J."/>
            <person name="Jain P."/>
            <person name="Kilaru S."/>
            <person name="Labbe J."/>
            <person name="Lin Y.C."/>
            <person name="Legue V."/>
            <person name="Le Tacon F."/>
            <person name="Marmeisse R."/>
            <person name="Melayah D."/>
            <person name="Montanini B."/>
            <person name="Muratet M."/>
            <person name="Nehls U."/>
            <person name="Niculita-Hirzel H."/>
            <person name="Oudot-Le Secq M.P."/>
            <person name="Peter M."/>
            <person name="Quesneville H."/>
            <person name="Rajashekar B."/>
            <person name="Reich M."/>
            <person name="Rouhier N."/>
            <person name="Schmutz J."/>
            <person name="Yin T."/>
            <person name="Chalot M."/>
            <person name="Henrissat B."/>
            <person name="Kuees U."/>
            <person name="Lucas S."/>
            <person name="Van de Peer Y."/>
            <person name="Podila G.K."/>
            <person name="Polle A."/>
            <person name="Pukkila P.J."/>
            <person name="Richardson P.M."/>
            <person name="Rouze P."/>
            <person name="Sanders I.R."/>
            <person name="Stajich J.E."/>
            <person name="Tunlid A."/>
            <person name="Tuskan G."/>
            <person name="Grigoriev I.V."/>
        </authorList>
    </citation>
    <scope>NUCLEOTIDE SEQUENCE [LARGE SCALE GENOMIC DNA]</scope>
    <source>
        <strain evidence="2">S238N-H82 / ATCC MYA-4686</strain>
    </source>
</reference>
<dbReference type="AlphaFoldDB" id="B0D7A4"/>
<organism evidence="2">
    <name type="scientific">Laccaria bicolor (strain S238N-H82 / ATCC MYA-4686)</name>
    <name type="common">Bicoloured deceiver</name>
    <name type="synonym">Laccaria laccata var. bicolor</name>
    <dbReference type="NCBI Taxonomy" id="486041"/>
    <lineage>
        <taxon>Eukaryota</taxon>
        <taxon>Fungi</taxon>
        <taxon>Dikarya</taxon>
        <taxon>Basidiomycota</taxon>
        <taxon>Agaricomycotina</taxon>
        <taxon>Agaricomycetes</taxon>
        <taxon>Agaricomycetidae</taxon>
        <taxon>Agaricales</taxon>
        <taxon>Agaricineae</taxon>
        <taxon>Hydnangiaceae</taxon>
        <taxon>Laccaria</taxon>
    </lineage>
</organism>
<dbReference type="InParanoid" id="B0D7A4"/>
<evidence type="ECO:0000313" key="1">
    <source>
        <dbReference type="EMBL" id="EDR09619.1"/>
    </source>
</evidence>
<protein>
    <submittedName>
        <fullName evidence="1">Predicted protein</fullName>
    </submittedName>
</protein>
<dbReference type="Proteomes" id="UP000001194">
    <property type="component" value="Unassembled WGS sequence"/>
</dbReference>
<evidence type="ECO:0000313" key="2">
    <source>
        <dbReference type="Proteomes" id="UP000001194"/>
    </source>
</evidence>
<dbReference type="GeneID" id="6075543"/>